<dbReference type="AlphaFoldDB" id="A0A2T4CDX3"/>
<proteinExistence type="predicted"/>
<evidence type="ECO:0000313" key="2">
    <source>
        <dbReference type="EMBL" id="PTB79771.1"/>
    </source>
</evidence>
<dbReference type="OrthoDB" id="5428255at2759"/>
<dbReference type="EMBL" id="KZ679128">
    <property type="protein sequence ID" value="PTB79771.1"/>
    <property type="molecule type" value="Genomic_DNA"/>
</dbReference>
<dbReference type="Proteomes" id="UP000240760">
    <property type="component" value="Unassembled WGS sequence"/>
</dbReference>
<accession>A0A2T4CDX3</accession>
<evidence type="ECO:0000256" key="1">
    <source>
        <dbReference type="SAM" id="MobiDB-lite"/>
    </source>
</evidence>
<sequence>MVREIMLWGSRVTGRMDGRLDGWTDGWTDGRQDGWTDWNSGLLLSFLVFSFYWWMPMSCVCKTQGEGEGSVSSDMFAYPHGNALKKALLGRVSGKPACHTNTNTDGAQQTRRCNKHGHGLAPIGERLRRRASPRRNGTNGWEWKGHPGGQSQAGYPWERTMA</sequence>
<gene>
    <name evidence="2" type="ORF">M440DRAFT_247930</name>
</gene>
<feature type="compositionally biased region" description="Polar residues" evidence="1">
    <location>
        <begin position="100"/>
        <end position="111"/>
    </location>
</feature>
<reference evidence="2 3" key="1">
    <citation type="submission" date="2016-07" db="EMBL/GenBank/DDBJ databases">
        <title>Multiple horizontal gene transfer events from other fungi enriched the ability of initially mycotrophic Trichoderma (Ascomycota) to feed on dead plant biomass.</title>
        <authorList>
            <consortium name="DOE Joint Genome Institute"/>
            <person name="Aerts A."/>
            <person name="Atanasova L."/>
            <person name="Chenthamara K."/>
            <person name="Zhang J."/>
            <person name="Grujic M."/>
            <person name="Henrissat B."/>
            <person name="Kuo A."/>
            <person name="Salamov A."/>
            <person name="Lipzen A."/>
            <person name="Labutti K."/>
            <person name="Barry K."/>
            <person name="Miao Y."/>
            <person name="Rahimi M.J."/>
            <person name="Shen Q."/>
            <person name="Grigoriev I.V."/>
            <person name="Kubicek C.P."/>
            <person name="Druzhinina I.S."/>
        </authorList>
    </citation>
    <scope>NUCLEOTIDE SEQUENCE [LARGE SCALE GENOMIC DNA]</scope>
    <source>
        <strain evidence="2 3">ATCC 18648</strain>
    </source>
</reference>
<organism evidence="2 3">
    <name type="scientific">Trichoderma longibrachiatum ATCC 18648</name>
    <dbReference type="NCBI Taxonomy" id="983965"/>
    <lineage>
        <taxon>Eukaryota</taxon>
        <taxon>Fungi</taxon>
        <taxon>Dikarya</taxon>
        <taxon>Ascomycota</taxon>
        <taxon>Pezizomycotina</taxon>
        <taxon>Sordariomycetes</taxon>
        <taxon>Hypocreomycetidae</taxon>
        <taxon>Hypocreales</taxon>
        <taxon>Hypocreaceae</taxon>
        <taxon>Trichoderma</taxon>
    </lineage>
</organism>
<keyword evidence="3" id="KW-1185">Reference proteome</keyword>
<protein>
    <submittedName>
        <fullName evidence="2">Uncharacterized protein</fullName>
    </submittedName>
</protein>
<feature type="region of interest" description="Disordered" evidence="1">
    <location>
        <begin position="100"/>
        <end position="162"/>
    </location>
</feature>
<evidence type="ECO:0000313" key="3">
    <source>
        <dbReference type="Proteomes" id="UP000240760"/>
    </source>
</evidence>
<name>A0A2T4CDX3_TRILO</name>